<evidence type="ECO:0000256" key="1">
    <source>
        <dbReference type="SAM" id="MobiDB-lite"/>
    </source>
</evidence>
<dbReference type="InterPro" id="IPR007899">
    <property type="entry name" value="CHAD_dom"/>
</dbReference>
<dbReference type="SUPFAM" id="SSF55154">
    <property type="entry name" value="CYTH-like phosphatases"/>
    <property type="match status" value="1"/>
</dbReference>
<organism evidence="3 4">
    <name type="scientific">Streptomyces silvisoli</name>
    <dbReference type="NCBI Taxonomy" id="3034235"/>
    <lineage>
        <taxon>Bacteria</taxon>
        <taxon>Bacillati</taxon>
        <taxon>Actinomycetota</taxon>
        <taxon>Actinomycetes</taxon>
        <taxon>Kitasatosporales</taxon>
        <taxon>Streptomycetaceae</taxon>
        <taxon>Streptomyces</taxon>
    </lineage>
</organism>
<dbReference type="Pfam" id="PF01928">
    <property type="entry name" value="CYTH"/>
    <property type="match status" value="1"/>
</dbReference>
<dbReference type="InterPro" id="IPR033469">
    <property type="entry name" value="CYTH-like_dom_sf"/>
</dbReference>
<dbReference type="CDD" id="cd07374">
    <property type="entry name" value="CYTH-like_Pase"/>
    <property type="match status" value="1"/>
</dbReference>
<dbReference type="Pfam" id="PF05235">
    <property type="entry name" value="CHAD"/>
    <property type="match status" value="1"/>
</dbReference>
<accession>A0ABT5ZT94</accession>
<keyword evidence="4" id="KW-1185">Reference proteome</keyword>
<dbReference type="InterPro" id="IPR038186">
    <property type="entry name" value="CHAD_dom_sf"/>
</dbReference>
<protein>
    <submittedName>
        <fullName evidence="3">CYTH and CHAD domain-containing protein</fullName>
    </submittedName>
</protein>
<dbReference type="Gene3D" id="1.40.20.10">
    <property type="entry name" value="CHAD domain"/>
    <property type="match status" value="1"/>
</dbReference>
<dbReference type="RefSeq" id="WP_276096025.1">
    <property type="nucleotide sequence ID" value="NZ_JARJBC010000022.1"/>
</dbReference>
<evidence type="ECO:0000313" key="3">
    <source>
        <dbReference type="EMBL" id="MDF3293054.1"/>
    </source>
</evidence>
<feature type="domain" description="CHAD" evidence="2">
    <location>
        <begin position="240"/>
        <end position="528"/>
    </location>
</feature>
<proteinExistence type="predicted"/>
<evidence type="ECO:0000313" key="4">
    <source>
        <dbReference type="Proteomes" id="UP001216579"/>
    </source>
</evidence>
<reference evidence="3 4" key="1">
    <citation type="submission" date="2023-03" db="EMBL/GenBank/DDBJ databases">
        <title>Draft genome sequence of Streptomyces sp. RB6PN23 isolated from peat swamp forest in Thailand.</title>
        <authorList>
            <person name="Klaysubun C."/>
            <person name="Duangmal K."/>
        </authorList>
    </citation>
    <scope>NUCLEOTIDE SEQUENCE [LARGE SCALE GENOMIC DNA]</scope>
    <source>
        <strain evidence="3 4">RB6PN23</strain>
    </source>
</reference>
<dbReference type="Gene3D" id="2.40.320.10">
    <property type="entry name" value="Hypothetical Protein Pfu-838710-001"/>
    <property type="match status" value="1"/>
</dbReference>
<dbReference type="SMART" id="SM00880">
    <property type="entry name" value="CHAD"/>
    <property type="match status" value="1"/>
</dbReference>
<feature type="compositionally biased region" description="Basic and acidic residues" evidence="1">
    <location>
        <begin position="86"/>
        <end position="101"/>
    </location>
</feature>
<dbReference type="EMBL" id="JARJBC010000022">
    <property type="protein sequence ID" value="MDF3293054.1"/>
    <property type="molecule type" value="Genomic_DNA"/>
</dbReference>
<dbReference type="InterPro" id="IPR023577">
    <property type="entry name" value="CYTH_domain"/>
</dbReference>
<gene>
    <name evidence="3" type="ORF">P3G67_28335</name>
</gene>
<dbReference type="Proteomes" id="UP001216579">
    <property type="component" value="Unassembled WGS sequence"/>
</dbReference>
<feature type="region of interest" description="Disordered" evidence="1">
    <location>
        <begin position="68"/>
        <end position="101"/>
    </location>
</feature>
<name>A0ABT5ZT94_9ACTN</name>
<comment type="caution">
    <text evidence="3">The sequence shown here is derived from an EMBL/GenBank/DDBJ whole genome shotgun (WGS) entry which is preliminary data.</text>
</comment>
<dbReference type="PANTHER" id="PTHR39339:SF1">
    <property type="entry name" value="CHAD DOMAIN-CONTAINING PROTEIN"/>
    <property type="match status" value="1"/>
</dbReference>
<sequence length="535" mass="58764">MGHTSIERETKFEEVVPSRLADLADRLTRLPGVARVAPAPAEEFDAVYYDTADLALLSADCTLSRRSGGDDAGWQLKAPAPGGGHSELKAPVDSHGSDEPPEELARHLRARVRGRLLTPVAHLRTHRARWSLLDEEDRVLAEVARDDIAAQVLGGERIRAALAGLMRPDTAAAGRGAVAQLTSWSEVAVELREGAPSLTPEIRKRLRSAGLRTAAQPCELRRALSAADLSPGTRAARTAPGSAGEAVMTRLCQQVEVLLATDPAVRADAPDAVHRMRVAVRRLRAVLKSHRRLFKPGSTRALERELRWLGAQLGRARDHEVLAGLLRRAAADVARDPRMPSANGLAGRIAGYEAAAYRRAWRQACEKLDRERYFALLDALEKWLADPPFTRRAGKSARGQLKKAVRRDHRRFVSRTRKALSMPDGPEREKALHGARKAARRLRYSAETARPVFGKSAKRLAKRAKAVQNVLGAYQDAVVARAALPGLADQEHGAGRGTFLFGVLHCHQLREAEKQLARLPKLWRRAAKPKSLRLR</sequence>
<dbReference type="PROSITE" id="PS51708">
    <property type="entry name" value="CHAD"/>
    <property type="match status" value="1"/>
</dbReference>
<evidence type="ECO:0000259" key="2">
    <source>
        <dbReference type="PROSITE" id="PS51708"/>
    </source>
</evidence>
<dbReference type="PANTHER" id="PTHR39339">
    <property type="entry name" value="SLR1444 PROTEIN"/>
    <property type="match status" value="1"/>
</dbReference>